<feature type="region of interest" description="Disordered" evidence="1">
    <location>
        <begin position="312"/>
        <end position="351"/>
    </location>
</feature>
<evidence type="ECO:0008006" key="4">
    <source>
        <dbReference type="Google" id="ProtNLM"/>
    </source>
</evidence>
<gene>
    <name evidence="2" type="ORF">QBC35DRAFT_500949</name>
</gene>
<dbReference type="EMBL" id="MU864421">
    <property type="protein sequence ID" value="KAK4186539.1"/>
    <property type="molecule type" value="Genomic_DNA"/>
</dbReference>
<evidence type="ECO:0000256" key="1">
    <source>
        <dbReference type="SAM" id="MobiDB-lite"/>
    </source>
</evidence>
<name>A0AAN6WR43_9PEZI</name>
<sequence length="351" mass="37580">MSTPAENQTSALAPAQPAEEPPTKQLPQKEAEAGETNGNDAQNTDEMSPQINESSHTKDEADQANGSRASSPSPSHASSSEDEEGEISESDSETSRNGAPQQPPLPNEPLPDGHPPLPNEPLPGTDAAAPPLPSEPLPAVTAQAPAETEDDGWDYHWNPNDSSYWFYNRFTGVWQQENPRAAVTTSSPIPAIPVVAPPEADKSTISNPTSVAGGYNPAIHGSYDENAWYAVNARAATTTPNTTIDPAAAAALLAGGAVGNGAEGFATGGFFNKQTGQWQDADHGVDRHTDEAKSKRQMNAFFDVDAAANMHDGRSLKAERSGKKPSKKELKEFKEKRRARKEEKRRAWLRD</sequence>
<accession>A0AAN6WR43</accession>
<feature type="region of interest" description="Disordered" evidence="1">
    <location>
        <begin position="1"/>
        <end position="155"/>
    </location>
</feature>
<feature type="compositionally biased region" description="Low complexity" evidence="1">
    <location>
        <begin position="67"/>
        <end position="78"/>
    </location>
</feature>
<dbReference type="Proteomes" id="UP001302126">
    <property type="component" value="Unassembled WGS sequence"/>
</dbReference>
<protein>
    <recommendedName>
        <fullName evidence="4">WW domain-containing protein</fullName>
    </recommendedName>
</protein>
<reference evidence="2" key="1">
    <citation type="journal article" date="2023" name="Mol. Phylogenet. Evol.">
        <title>Genome-scale phylogeny and comparative genomics of the fungal order Sordariales.</title>
        <authorList>
            <person name="Hensen N."/>
            <person name="Bonometti L."/>
            <person name="Westerberg I."/>
            <person name="Brannstrom I.O."/>
            <person name="Guillou S."/>
            <person name="Cros-Aarteil S."/>
            <person name="Calhoun S."/>
            <person name="Haridas S."/>
            <person name="Kuo A."/>
            <person name="Mondo S."/>
            <person name="Pangilinan J."/>
            <person name="Riley R."/>
            <person name="LaButti K."/>
            <person name="Andreopoulos B."/>
            <person name="Lipzen A."/>
            <person name="Chen C."/>
            <person name="Yan M."/>
            <person name="Daum C."/>
            <person name="Ng V."/>
            <person name="Clum A."/>
            <person name="Steindorff A."/>
            <person name="Ohm R.A."/>
            <person name="Martin F."/>
            <person name="Silar P."/>
            <person name="Natvig D.O."/>
            <person name="Lalanne C."/>
            <person name="Gautier V."/>
            <person name="Ament-Velasquez S.L."/>
            <person name="Kruys A."/>
            <person name="Hutchinson M.I."/>
            <person name="Powell A.J."/>
            <person name="Barry K."/>
            <person name="Miller A.N."/>
            <person name="Grigoriev I.V."/>
            <person name="Debuchy R."/>
            <person name="Gladieux P."/>
            <person name="Hiltunen Thoren M."/>
            <person name="Johannesson H."/>
        </authorList>
    </citation>
    <scope>NUCLEOTIDE SEQUENCE</scope>
    <source>
        <strain evidence="2">PSN309</strain>
    </source>
</reference>
<proteinExistence type="predicted"/>
<feature type="compositionally biased region" description="Polar residues" evidence="1">
    <location>
        <begin position="1"/>
        <end position="10"/>
    </location>
</feature>
<feature type="compositionally biased region" description="Pro residues" evidence="1">
    <location>
        <begin position="101"/>
        <end position="121"/>
    </location>
</feature>
<organism evidence="2 3">
    <name type="scientific">Podospora australis</name>
    <dbReference type="NCBI Taxonomy" id="1536484"/>
    <lineage>
        <taxon>Eukaryota</taxon>
        <taxon>Fungi</taxon>
        <taxon>Dikarya</taxon>
        <taxon>Ascomycota</taxon>
        <taxon>Pezizomycotina</taxon>
        <taxon>Sordariomycetes</taxon>
        <taxon>Sordariomycetidae</taxon>
        <taxon>Sordariales</taxon>
        <taxon>Podosporaceae</taxon>
        <taxon>Podospora</taxon>
    </lineage>
</organism>
<reference evidence="2" key="2">
    <citation type="submission" date="2023-05" db="EMBL/GenBank/DDBJ databases">
        <authorList>
            <consortium name="Lawrence Berkeley National Laboratory"/>
            <person name="Steindorff A."/>
            <person name="Hensen N."/>
            <person name="Bonometti L."/>
            <person name="Westerberg I."/>
            <person name="Brannstrom I.O."/>
            <person name="Guillou S."/>
            <person name="Cros-Aarteil S."/>
            <person name="Calhoun S."/>
            <person name="Haridas S."/>
            <person name="Kuo A."/>
            <person name="Mondo S."/>
            <person name="Pangilinan J."/>
            <person name="Riley R."/>
            <person name="Labutti K."/>
            <person name="Andreopoulos B."/>
            <person name="Lipzen A."/>
            <person name="Chen C."/>
            <person name="Yanf M."/>
            <person name="Daum C."/>
            <person name="Ng V."/>
            <person name="Clum A."/>
            <person name="Ohm R."/>
            <person name="Martin F."/>
            <person name="Silar P."/>
            <person name="Natvig D."/>
            <person name="Lalanne C."/>
            <person name="Gautier V."/>
            <person name="Ament-Velasquez S.L."/>
            <person name="Kruys A."/>
            <person name="Hutchinson M.I."/>
            <person name="Powell A.J."/>
            <person name="Barry K."/>
            <person name="Miller A.N."/>
            <person name="Grigoriev I.V."/>
            <person name="Debuchy R."/>
            <person name="Gladieux P."/>
            <person name="Thoren M.H."/>
            <person name="Johannesson H."/>
        </authorList>
    </citation>
    <scope>NUCLEOTIDE SEQUENCE</scope>
    <source>
        <strain evidence="2">PSN309</strain>
    </source>
</reference>
<dbReference type="AlphaFoldDB" id="A0AAN6WR43"/>
<comment type="caution">
    <text evidence="2">The sequence shown here is derived from an EMBL/GenBank/DDBJ whole genome shotgun (WGS) entry which is preliminary data.</text>
</comment>
<evidence type="ECO:0000313" key="3">
    <source>
        <dbReference type="Proteomes" id="UP001302126"/>
    </source>
</evidence>
<feature type="compositionally biased region" description="Polar residues" evidence="1">
    <location>
        <begin position="36"/>
        <end position="54"/>
    </location>
</feature>
<feature type="compositionally biased region" description="Acidic residues" evidence="1">
    <location>
        <begin position="80"/>
        <end position="92"/>
    </location>
</feature>
<evidence type="ECO:0000313" key="2">
    <source>
        <dbReference type="EMBL" id="KAK4186539.1"/>
    </source>
</evidence>
<keyword evidence="3" id="KW-1185">Reference proteome</keyword>